<proteinExistence type="predicted"/>
<sequence>MDESRNGGGMPAPKKLDRSASVEAFLGGKVREARTLLRFKQDELATKVFSSGSVISAIELGEDVPSRDLARKLGLVLGLGDDIVDLVKLIESSQVRGYAKEFLRKQLQATVMHEWAAHVPGLLQTEGYARALLLAGEESTEVDAYVQARMERQEKVWGKATPPLLWAVVDAAVLYRGPREVRRGQLQYLLDMSDRPQVTVRVLPFDAEPGVVGYLSVLDLPDGGRYGYVEGHSTGRGTGEPGDVQDLARAYDRAAANALSALDSMDAIKEALNDL</sequence>
<protein>
    <submittedName>
        <fullName evidence="2">Transcriptional regulator</fullName>
    </submittedName>
</protein>
<dbReference type="EMBL" id="JAGSMN010001270">
    <property type="protein sequence ID" value="MBR7678200.1"/>
    <property type="molecule type" value="Genomic_DNA"/>
</dbReference>
<comment type="caution">
    <text evidence="2">The sequence shown here is derived from an EMBL/GenBank/DDBJ whole genome shotgun (WGS) entry which is preliminary data.</text>
</comment>
<dbReference type="InterPro" id="IPR010982">
    <property type="entry name" value="Lambda_DNA-bd_dom_sf"/>
</dbReference>
<dbReference type="CDD" id="cd00093">
    <property type="entry name" value="HTH_XRE"/>
    <property type="match status" value="1"/>
</dbReference>
<dbReference type="AlphaFoldDB" id="A0A8T4J3X6"/>
<dbReference type="PROSITE" id="PS50943">
    <property type="entry name" value="HTH_CROC1"/>
    <property type="match status" value="1"/>
</dbReference>
<dbReference type="InterPro" id="IPR001387">
    <property type="entry name" value="Cro/C1-type_HTH"/>
</dbReference>
<evidence type="ECO:0000259" key="1">
    <source>
        <dbReference type="PROSITE" id="PS50943"/>
    </source>
</evidence>
<dbReference type="Proteomes" id="UP000675554">
    <property type="component" value="Unassembled WGS sequence"/>
</dbReference>
<feature type="domain" description="HTH cro/C1-type" evidence="1">
    <location>
        <begin position="30"/>
        <end position="86"/>
    </location>
</feature>
<dbReference type="SMART" id="SM00530">
    <property type="entry name" value="HTH_XRE"/>
    <property type="match status" value="1"/>
</dbReference>
<evidence type="ECO:0000313" key="3">
    <source>
        <dbReference type="Proteomes" id="UP000675554"/>
    </source>
</evidence>
<evidence type="ECO:0000313" key="2">
    <source>
        <dbReference type="EMBL" id="MBR7678200.1"/>
    </source>
</evidence>
<dbReference type="Pfam" id="PF19054">
    <property type="entry name" value="DUF5753"/>
    <property type="match status" value="1"/>
</dbReference>
<dbReference type="Gene3D" id="1.10.260.40">
    <property type="entry name" value="lambda repressor-like DNA-binding domains"/>
    <property type="match status" value="1"/>
</dbReference>
<dbReference type="SUPFAM" id="SSF47413">
    <property type="entry name" value="lambda repressor-like DNA-binding domains"/>
    <property type="match status" value="1"/>
</dbReference>
<organism evidence="2 3">
    <name type="scientific">Streptomyces daliensis</name>
    <dbReference type="NCBI Taxonomy" id="299421"/>
    <lineage>
        <taxon>Bacteria</taxon>
        <taxon>Bacillati</taxon>
        <taxon>Actinomycetota</taxon>
        <taxon>Actinomycetes</taxon>
        <taxon>Kitasatosporales</taxon>
        <taxon>Streptomycetaceae</taxon>
        <taxon>Streptomyces</taxon>
    </lineage>
</organism>
<dbReference type="InterPro" id="IPR043917">
    <property type="entry name" value="DUF5753"/>
</dbReference>
<keyword evidence="3" id="KW-1185">Reference proteome</keyword>
<reference evidence="2" key="1">
    <citation type="submission" date="2021-04" db="EMBL/GenBank/DDBJ databases">
        <title>Sequencing of actinobacteria type strains.</title>
        <authorList>
            <person name="Nguyen G.-S."/>
            <person name="Wentzel A."/>
        </authorList>
    </citation>
    <scope>NUCLEOTIDE SEQUENCE</scope>
    <source>
        <strain evidence="2">DSM 42095</strain>
    </source>
</reference>
<gene>
    <name evidence="2" type="ORF">KDA82_35525</name>
</gene>
<accession>A0A8T4J3X6</accession>
<dbReference type="GO" id="GO:0003677">
    <property type="term" value="F:DNA binding"/>
    <property type="evidence" value="ECO:0007669"/>
    <property type="project" value="InterPro"/>
</dbReference>
<name>A0A8T4J3X6_9ACTN</name>